<dbReference type="PANTHER" id="PTHR37507">
    <property type="entry name" value="SPORULATION PROTEIN YDCC"/>
    <property type="match status" value="1"/>
</dbReference>
<gene>
    <name evidence="3" type="ORF">AVDCRST_MAG41-3146</name>
</gene>
<dbReference type="SUPFAM" id="SSF89392">
    <property type="entry name" value="Prokaryotic lipoproteins and lipoprotein localization factors"/>
    <property type="match status" value="1"/>
</dbReference>
<dbReference type="Pfam" id="PF03888">
    <property type="entry name" value="MucB_RseB"/>
    <property type="match status" value="1"/>
</dbReference>
<dbReference type="EMBL" id="CADCTP010000280">
    <property type="protein sequence ID" value="CAA9273775.1"/>
    <property type="molecule type" value="Genomic_DNA"/>
</dbReference>
<accession>A0A6J4J901</accession>
<feature type="chain" id="PRO_5026807360" description="MucB/RseB N-terminal domain-containing protein" evidence="1">
    <location>
        <begin position="35"/>
        <end position="366"/>
    </location>
</feature>
<sequence>MTAPTRLRKLRWGVPIAATAAVAVVASGVLTAEADPPLPPKTAGQLLVDVQGASVKGLSGTVVQDSDLGLPDLPYAGTGGGGGAGLASLLTGSHTLRVWYAGEDKQRVALLDSLGETDVVRNGTDAWLWSSESNSATRFRVPAGGAGAKAADELPAGVTPQQAAETALRALDPTTSVSTDGTRQVAGRDAYELVLAPKDTRSLVGQVRLAVDAETSVPLRVQVFPKATGDGPAFSVGFTSVSFEVPGDEHFAFSPPPGVTVTEGTLPADPPGKADRAKAERAKAERAAGAARTVGSGWTTVAILPAPTGEPDGAAAAFLEQLPRVSGSWGSGRLLTSALMSALLTDDGRLLVGAVGPDLLYAAAGR</sequence>
<dbReference type="PANTHER" id="PTHR37507:SF2">
    <property type="entry name" value="SPORULATION PROTEIN YDCC"/>
    <property type="match status" value="1"/>
</dbReference>
<evidence type="ECO:0000313" key="3">
    <source>
        <dbReference type="EMBL" id="CAA9273775.1"/>
    </source>
</evidence>
<feature type="domain" description="MucB/RseB N-terminal" evidence="2">
    <location>
        <begin position="94"/>
        <end position="224"/>
    </location>
</feature>
<organism evidence="3">
    <name type="scientific">uncultured Mycobacteriales bacterium</name>
    <dbReference type="NCBI Taxonomy" id="581187"/>
    <lineage>
        <taxon>Bacteria</taxon>
        <taxon>Bacillati</taxon>
        <taxon>Actinomycetota</taxon>
        <taxon>Actinomycetes</taxon>
        <taxon>Mycobacteriales</taxon>
        <taxon>environmental samples</taxon>
    </lineage>
</organism>
<dbReference type="InterPro" id="IPR033434">
    <property type="entry name" value="MucB/RseB_N"/>
</dbReference>
<feature type="signal peptide" evidence="1">
    <location>
        <begin position="1"/>
        <end position="34"/>
    </location>
</feature>
<dbReference type="AlphaFoldDB" id="A0A6J4J901"/>
<reference evidence="3" key="1">
    <citation type="submission" date="2020-02" db="EMBL/GenBank/DDBJ databases">
        <authorList>
            <person name="Meier V. D."/>
        </authorList>
    </citation>
    <scope>NUCLEOTIDE SEQUENCE</scope>
    <source>
        <strain evidence="3">AVDCRST_MAG41</strain>
    </source>
</reference>
<evidence type="ECO:0000259" key="2">
    <source>
        <dbReference type="Pfam" id="PF03888"/>
    </source>
</evidence>
<name>A0A6J4J901_9ACTN</name>
<dbReference type="InterPro" id="IPR052944">
    <property type="entry name" value="Sporulation_related"/>
</dbReference>
<keyword evidence="1" id="KW-0732">Signal</keyword>
<dbReference type="Gene3D" id="2.50.20.10">
    <property type="entry name" value="Lipoprotein localisation LolA/LolB/LppX"/>
    <property type="match status" value="1"/>
</dbReference>
<dbReference type="InterPro" id="IPR029046">
    <property type="entry name" value="LolA/LolB/LppX"/>
</dbReference>
<evidence type="ECO:0000256" key="1">
    <source>
        <dbReference type="SAM" id="SignalP"/>
    </source>
</evidence>
<protein>
    <recommendedName>
        <fullName evidence="2">MucB/RseB N-terminal domain-containing protein</fullName>
    </recommendedName>
</protein>
<proteinExistence type="predicted"/>